<evidence type="ECO:0000256" key="2">
    <source>
        <dbReference type="ARBA" id="ARBA00022448"/>
    </source>
</evidence>
<evidence type="ECO:0000256" key="7">
    <source>
        <dbReference type="ARBA" id="ARBA00023237"/>
    </source>
</evidence>
<keyword evidence="14" id="KW-1185">Reference proteome</keyword>
<protein>
    <submittedName>
        <fullName evidence="13">TonB-dependent receptor</fullName>
    </submittedName>
</protein>
<comment type="subcellular location">
    <subcellularLocation>
        <location evidence="1 8">Cell outer membrane</location>
        <topology evidence="1 8">Multi-pass membrane protein</topology>
    </subcellularLocation>
</comment>
<dbReference type="PANTHER" id="PTHR30069:SF40">
    <property type="entry name" value="TONB-DEPENDENT RECEPTOR NMB0964-RELATED"/>
    <property type="match status" value="1"/>
</dbReference>
<keyword evidence="5 9" id="KW-0798">TonB box</keyword>
<evidence type="ECO:0000256" key="4">
    <source>
        <dbReference type="ARBA" id="ARBA00022692"/>
    </source>
</evidence>
<dbReference type="InterPro" id="IPR012910">
    <property type="entry name" value="Plug_dom"/>
</dbReference>
<dbReference type="InterPro" id="IPR000531">
    <property type="entry name" value="Beta-barrel_TonB"/>
</dbReference>
<keyword evidence="4 8" id="KW-0812">Transmembrane</keyword>
<evidence type="ECO:0000259" key="11">
    <source>
        <dbReference type="Pfam" id="PF00593"/>
    </source>
</evidence>
<keyword evidence="13" id="KW-0675">Receptor</keyword>
<feature type="chain" id="PRO_5046438949" evidence="10">
    <location>
        <begin position="27"/>
        <end position="685"/>
    </location>
</feature>
<feature type="domain" description="TonB-dependent receptor-like beta-barrel" evidence="11">
    <location>
        <begin position="267"/>
        <end position="654"/>
    </location>
</feature>
<feature type="domain" description="TonB-dependent receptor plug" evidence="12">
    <location>
        <begin position="57"/>
        <end position="162"/>
    </location>
</feature>
<name>A0ABW0FR09_9CAUL</name>
<dbReference type="EMBL" id="JBHSLF010000014">
    <property type="protein sequence ID" value="MFC5343704.1"/>
    <property type="molecule type" value="Genomic_DNA"/>
</dbReference>
<evidence type="ECO:0000313" key="13">
    <source>
        <dbReference type="EMBL" id="MFC5343704.1"/>
    </source>
</evidence>
<feature type="signal peptide" evidence="10">
    <location>
        <begin position="1"/>
        <end position="26"/>
    </location>
</feature>
<keyword evidence="7 8" id="KW-0998">Cell outer membrane</keyword>
<dbReference type="PROSITE" id="PS52016">
    <property type="entry name" value="TONB_DEPENDENT_REC_3"/>
    <property type="match status" value="1"/>
</dbReference>
<dbReference type="PANTHER" id="PTHR30069">
    <property type="entry name" value="TONB-DEPENDENT OUTER MEMBRANE RECEPTOR"/>
    <property type="match status" value="1"/>
</dbReference>
<evidence type="ECO:0000256" key="5">
    <source>
        <dbReference type="ARBA" id="ARBA00023077"/>
    </source>
</evidence>
<keyword evidence="2 8" id="KW-0813">Transport</keyword>
<evidence type="ECO:0000313" key="14">
    <source>
        <dbReference type="Proteomes" id="UP001596152"/>
    </source>
</evidence>
<evidence type="ECO:0000256" key="9">
    <source>
        <dbReference type="RuleBase" id="RU003357"/>
    </source>
</evidence>
<dbReference type="InterPro" id="IPR036942">
    <property type="entry name" value="Beta-barrel_TonB_sf"/>
</dbReference>
<sequence length="685" mass="73826">MIATRLSRTALFAAAGWTAFGGAALAQSIPAPTSARQDDAVDLGEIIVTGVPFGISQNATTIATSVLSDEDLAVAPAASLGDLLNGLPGVRSSQFAPGSSRPVIRGLTGPRVQVLTNGVGLIDASSVSPDHQVAADPAESHRIEIIRGPATLTYGGSAIGGVVNILDGRIPEEMPQGGFEGTLSAQGSTVDEGSSFGGRADIALGRFVLHLDAVTKEADDYEISSPAVSQALSNAQGVEREDTGAVPNSFSELEAYGLGGSFVFDQGYVGASFRDTSSTYGVVAQEAVFIDLEQQRFDVRGEYRFDQGPFRAVRGTYGQADYTHTEFEDVGEPGTLFLSDGFEARADLIQRERNGWNGAIGVQALSRTYEAIGDEAFVPSTDIEEEGIYTVQRLDRDGYGFEGGLRFDRRALNAVPLAGGAKIEREFNNISASAAAFLRPMADLFLGLSLSRTERAPSEVELFADGIHLATGVYERGDTDLDTETVTTLEGTVHYDRGAFRGDLHIYAARYDGFIDQRDTGLVFDFDEDGEIEQFPIFAYEQTDADFRGFEAQVAYDVWTRGDRIVTLEAAADYVDADTDLGPAARIPPYSTTGRVRYASKPIDLSLEVRRVGEQDDIAEFELPTEGYTMVNLFGAWRPFTDKEVTLFAEGRNLGDVEAREHVSFLKDIAPLPGRNLRLGISYRF</sequence>
<keyword evidence="6 8" id="KW-0472">Membrane</keyword>
<accession>A0ABW0FR09</accession>
<evidence type="ECO:0000256" key="10">
    <source>
        <dbReference type="SAM" id="SignalP"/>
    </source>
</evidence>
<proteinExistence type="inferred from homology"/>
<comment type="similarity">
    <text evidence="8 9">Belongs to the TonB-dependent receptor family.</text>
</comment>
<evidence type="ECO:0000256" key="3">
    <source>
        <dbReference type="ARBA" id="ARBA00022452"/>
    </source>
</evidence>
<comment type="caution">
    <text evidence="13">The sequence shown here is derived from an EMBL/GenBank/DDBJ whole genome shotgun (WGS) entry which is preliminary data.</text>
</comment>
<dbReference type="InterPro" id="IPR039426">
    <property type="entry name" value="TonB-dep_rcpt-like"/>
</dbReference>
<dbReference type="Pfam" id="PF00593">
    <property type="entry name" value="TonB_dep_Rec_b-barrel"/>
    <property type="match status" value="1"/>
</dbReference>
<keyword evidence="10" id="KW-0732">Signal</keyword>
<evidence type="ECO:0000259" key="12">
    <source>
        <dbReference type="Pfam" id="PF07715"/>
    </source>
</evidence>
<dbReference type="Pfam" id="PF07715">
    <property type="entry name" value="Plug"/>
    <property type="match status" value="1"/>
</dbReference>
<organism evidence="13 14">
    <name type="scientific">Brevundimonas staleyi</name>
    <dbReference type="NCBI Taxonomy" id="74326"/>
    <lineage>
        <taxon>Bacteria</taxon>
        <taxon>Pseudomonadati</taxon>
        <taxon>Pseudomonadota</taxon>
        <taxon>Alphaproteobacteria</taxon>
        <taxon>Caulobacterales</taxon>
        <taxon>Caulobacteraceae</taxon>
        <taxon>Brevundimonas</taxon>
    </lineage>
</organism>
<dbReference type="Gene3D" id="2.170.130.10">
    <property type="entry name" value="TonB-dependent receptor, plug domain"/>
    <property type="match status" value="1"/>
</dbReference>
<dbReference type="Proteomes" id="UP001596152">
    <property type="component" value="Unassembled WGS sequence"/>
</dbReference>
<dbReference type="Gene3D" id="2.40.170.20">
    <property type="entry name" value="TonB-dependent receptor, beta-barrel domain"/>
    <property type="match status" value="1"/>
</dbReference>
<gene>
    <name evidence="13" type="ORF">ACFPIE_07255</name>
</gene>
<evidence type="ECO:0000256" key="1">
    <source>
        <dbReference type="ARBA" id="ARBA00004571"/>
    </source>
</evidence>
<dbReference type="InterPro" id="IPR037066">
    <property type="entry name" value="Plug_dom_sf"/>
</dbReference>
<dbReference type="SUPFAM" id="SSF56935">
    <property type="entry name" value="Porins"/>
    <property type="match status" value="1"/>
</dbReference>
<evidence type="ECO:0000256" key="6">
    <source>
        <dbReference type="ARBA" id="ARBA00023136"/>
    </source>
</evidence>
<reference evidence="14" key="1">
    <citation type="journal article" date="2019" name="Int. J. Syst. Evol. Microbiol.">
        <title>The Global Catalogue of Microorganisms (GCM) 10K type strain sequencing project: providing services to taxonomists for standard genome sequencing and annotation.</title>
        <authorList>
            <consortium name="The Broad Institute Genomics Platform"/>
            <consortium name="The Broad Institute Genome Sequencing Center for Infectious Disease"/>
            <person name="Wu L."/>
            <person name="Ma J."/>
        </authorList>
    </citation>
    <scope>NUCLEOTIDE SEQUENCE [LARGE SCALE GENOMIC DNA]</scope>
    <source>
        <strain evidence="14">JCM 12125</strain>
    </source>
</reference>
<dbReference type="RefSeq" id="WP_289648184.1">
    <property type="nucleotide sequence ID" value="NZ_CP169082.1"/>
</dbReference>
<evidence type="ECO:0000256" key="8">
    <source>
        <dbReference type="PROSITE-ProRule" id="PRU01360"/>
    </source>
</evidence>
<keyword evidence="3 8" id="KW-1134">Transmembrane beta strand</keyword>